<protein>
    <submittedName>
        <fullName evidence="6">Putative enzyme</fullName>
        <ecNumber evidence="6">3.-.-.-</ecNumber>
    </submittedName>
</protein>
<dbReference type="InterPro" id="IPR023774">
    <property type="entry name" value="Put_metal_dep_hydrolase_YfiT"/>
</dbReference>
<keyword evidence="4" id="KW-0862">Zinc</keyword>
<dbReference type="EMBL" id="OKRB01000107">
    <property type="protein sequence ID" value="SPE25265.1"/>
    <property type="molecule type" value="Genomic_DNA"/>
</dbReference>
<dbReference type="GO" id="GO:0016787">
    <property type="term" value="F:hydrolase activity"/>
    <property type="evidence" value="ECO:0007669"/>
    <property type="project" value="UniProtKB-KW"/>
</dbReference>
<sequence>MSDLDELRYPVGRFQKPAASTAATRAAQIDTLRLLPERLRAAVAGLNQAQLDTPYRDGGWTVRQVVHHFADSHANSYVRFKLALTEDWPTIKPYDEAAWARLPDNRMPIEPSLDFVDGLHARLVAMLASMTEDDFERGFNHPERGRMTLATNLALYDWHSRHHVAHITSLRSRMGW</sequence>
<dbReference type="EC" id="3.-.-.-" evidence="6"/>
<dbReference type="OrthoDB" id="9796039at2"/>
<reference evidence="7" key="1">
    <citation type="submission" date="2018-02" db="EMBL/GenBank/DDBJ databases">
        <authorList>
            <person name="Hausmann B."/>
        </authorList>
    </citation>
    <scope>NUCLEOTIDE SEQUENCE [LARGE SCALE GENOMIC DNA]</scope>
    <source>
        <strain evidence="7">Peat soil MAG SbA5</strain>
    </source>
</reference>
<dbReference type="Pfam" id="PF12867">
    <property type="entry name" value="DinB_2"/>
    <property type="match status" value="1"/>
</dbReference>
<dbReference type="GO" id="GO:0046872">
    <property type="term" value="F:metal ion binding"/>
    <property type="evidence" value="ECO:0007669"/>
    <property type="project" value="UniProtKB-KW"/>
</dbReference>
<proteinExistence type="inferred from homology"/>
<dbReference type="InterPro" id="IPR024775">
    <property type="entry name" value="DinB-like"/>
</dbReference>
<feature type="domain" description="DinB-like" evidence="5">
    <location>
        <begin position="32"/>
        <end position="167"/>
    </location>
</feature>
<evidence type="ECO:0000256" key="4">
    <source>
        <dbReference type="ARBA" id="ARBA00022833"/>
    </source>
</evidence>
<keyword evidence="1" id="KW-0963">Cytoplasm</keyword>
<dbReference type="InterPro" id="IPR034660">
    <property type="entry name" value="DinB/YfiT-like"/>
</dbReference>
<evidence type="ECO:0000313" key="7">
    <source>
        <dbReference type="Proteomes" id="UP000239735"/>
    </source>
</evidence>
<dbReference type="SUPFAM" id="SSF109854">
    <property type="entry name" value="DinB/YfiT-like putative metalloenzymes"/>
    <property type="match status" value="1"/>
</dbReference>
<evidence type="ECO:0000256" key="3">
    <source>
        <dbReference type="ARBA" id="ARBA00022801"/>
    </source>
</evidence>
<dbReference type="HAMAP" id="MF_01256">
    <property type="entry name" value="YfiT_hydrol"/>
    <property type="match status" value="1"/>
</dbReference>
<dbReference type="NCBIfam" id="NF009807">
    <property type="entry name" value="PRK13291.1"/>
    <property type="match status" value="1"/>
</dbReference>
<name>A0A2N9LQ99_9BACT</name>
<accession>A0A2N9LQ99</accession>
<dbReference type="AlphaFoldDB" id="A0A2N9LQ99"/>
<evidence type="ECO:0000313" key="6">
    <source>
        <dbReference type="EMBL" id="SPE25265.1"/>
    </source>
</evidence>
<dbReference type="Gene3D" id="1.20.120.450">
    <property type="entry name" value="dinb family like domain"/>
    <property type="match status" value="1"/>
</dbReference>
<evidence type="ECO:0000256" key="2">
    <source>
        <dbReference type="ARBA" id="ARBA00022723"/>
    </source>
</evidence>
<keyword evidence="2" id="KW-0479">Metal-binding</keyword>
<gene>
    <name evidence="6" type="ORF">SBA5_490042</name>
</gene>
<evidence type="ECO:0000259" key="5">
    <source>
        <dbReference type="Pfam" id="PF12867"/>
    </source>
</evidence>
<organism evidence="6 7">
    <name type="scientific">Candidatus Sulfuritelmatomonas gaucii</name>
    <dbReference type="NCBI Taxonomy" id="2043161"/>
    <lineage>
        <taxon>Bacteria</taxon>
        <taxon>Pseudomonadati</taxon>
        <taxon>Acidobacteriota</taxon>
        <taxon>Terriglobia</taxon>
        <taxon>Terriglobales</taxon>
        <taxon>Acidobacteriaceae</taxon>
        <taxon>Candidatus Sulfuritelmatomonas</taxon>
    </lineage>
</organism>
<keyword evidence="3 6" id="KW-0378">Hydrolase</keyword>
<dbReference type="Proteomes" id="UP000239735">
    <property type="component" value="Unassembled WGS sequence"/>
</dbReference>
<evidence type="ECO:0000256" key="1">
    <source>
        <dbReference type="ARBA" id="ARBA00022490"/>
    </source>
</evidence>